<name>I0GSE3_SELRL</name>
<organism evidence="2 3">
    <name type="scientific">Selenomonas ruminantium subsp. lactilytica (strain NBRC 103574 / TAM6421)</name>
    <dbReference type="NCBI Taxonomy" id="927704"/>
    <lineage>
        <taxon>Bacteria</taxon>
        <taxon>Bacillati</taxon>
        <taxon>Bacillota</taxon>
        <taxon>Negativicutes</taxon>
        <taxon>Selenomonadales</taxon>
        <taxon>Selenomonadaceae</taxon>
        <taxon>Selenomonas</taxon>
    </lineage>
</organism>
<feature type="domain" description="Bacterial Pleckstrin homology" evidence="1">
    <location>
        <begin position="15"/>
        <end position="136"/>
    </location>
</feature>
<dbReference type="InterPro" id="IPR037063">
    <property type="entry name" value="PHb_sf"/>
</dbReference>
<dbReference type="eggNOG" id="ENOG503172B">
    <property type="taxonomic scope" value="Bacteria"/>
</dbReference>
<dbReference type="PANTHER" id="PTHR35796:SF3">
    <property type="entry name" value="BHLH DOMAIN-CONTAINING PROTEIN"/>
    <property type="match status" value="1"/>
</dbReference>
<dbReference type="Gene3D" id="2.30.29.50">
    <property type="entry name" value="Bacterial Pleckstrin homology domain"/>
    <property type="match status" value="1"/>
</dbReference>
<protein>
    <recommendedName>
        <fullName evidence="1">Bacterial Pleckstrin homology domain-containing protein</fullName>
    </recommendedName>
</protein>
<evidence type="ECO:0000313" key="3">
    <source>
        <dbReference type="Proteomes" id="UP000007887"/>
    </source>
</evidence>
<sequence length="138" mass="15460">MLDFDSGKEGRNMSIISGLMGNAAKTDIDEVKKDYGKLLGEHEEIIQAYQWVRDLMIFTDYRLLLVDVQGATGKKVDYHSIPYKSIRHFAVESAGHFDLDAELKIWVAGLGADPLVYTFSKDADVYKVQALLAECVGR</sequence>
<proteinExistence type="predicted"/>
<dbReference type="AlphaFoldDB" id="I0GSE3"/>
<dbReference type="Pfam" id="PF08000">
    <property type="entry name" value="bPH_1"/>
    <property type="match status" value="1"/>
</dbReference>
<dbReference type="InterPro" id="IPR012544">
    <property type="entry name" value="PHb"/>
</dbReference>
<gene>
    <name evidence="2" type="ordered locus">SELR_19720</name>
</gene>
<accession>I0GSE3</accession>
<evidence type="ECO:0000259" key="1">
    <source>
        <dbReference type="Pfam" id="PF08000"/>
    </source>
</evidence>
<dbReference type="KEGG" id="sri:SELR_19720"/>
<dbReference type="PATRIC" id="fig|927704.6.peg.2045"/>
<evidence type="ECO:0000313" key="2">
    <source>
        <dbReference type="EMBL" id="BAL83680.1"/>
    </source>
</evidence>
<dbReference type="SUPFAM" id="SSF50729">
    <property type="entry name" value="PH domain-like"/>
    <property type="match status" value="1"/>
</dbReference>
<dbReference type="Proteomes" id="UP000007887">
    <property type="component" value="Chromosome"/>
</dbReference>
<dbReference type="HOGENOM" id="CLU_137895_0_0_9"/>
<reference evidence="2 3" key="1">
    <citation type="submission" date="2011-10" db="EMBL/GenBank/DDBJ databases">
        <title>Whole genome sequence of Selenomonas ruminantium subsp. lactilytica TAM6421.</title>
        <authorList>
            <person name="Oguchi A."/>
            <person name="Ankai A."/>
            <person name="Kaneko J."/>
            <person name="Yamada-Narita S."/>
            <person name="Fukui S."/>
            <person name="Takahashi M."/>
            <person name="Onodera T."/>
            <person name="Kojima S."/>
            <person name="Fushimi T."/>
            <person name="Abe N."/>
            <person name="Kamio Y."/>
            <person name="Yamazaki S."/>
            <person name="Fujita N."/>
        </authorList>
    </citation>
    <scope>NUCLEOTIDE SEQUENCE [LARGE SCALE GENOMIC DNA]</scope>
    <source>
        <strain evidence="3">NBRC 103574 / TAM6421</strain>
    </source>
</reference>
<dbReference type="PANTHER" id="PTHR35796">
    <property type="entry name" value="HYPOTHETICAL CYTOSOLIC PROTEIN"/>
    <property type="match status" value="1"/>
</dbReference>
<dbReference type="CDD" id="cd13225">
    <property type="entry name" value="PH-like_bacteria"/>
    <property type="match status" value="1"/>
</dbReference>
<dbReference type="EMBL" id="AP012292">
    <property type="protein sequence ID" value="BAL83680.1"/>
    <property type="molecule type" value="Genomic_DNA"/>
</dbReference>